<name>A0A7W5BSH9_9HYPH</name>
<dbReference type="AlphaFoldDB" id="A0A7W5BSH9"/>
<dbReference type="Proteomes" id="UP000518315">
    <property type="component" value="Unassembled WGS sequence"/>
</dbReference>
<gene>
    <name evidence="1" type="ORF">FHS26_006119</name>
</gene>
<evidence type="ECO:0000313" key="2">
    <source>
        <dbReference type="Proteomes" id="UP000518315"/>
    </source>
</evidence>
<keyword evidence="2" id="KW-1185">Reference proteome</keyword>
<accession>A0A7W5BSH9</accession>
<dbReference type="EMBL" id="JACHXH010000031">
    <property type="protein sequence ID" value="MBB3138341.1"/>
    <property type="molecule type" value="Genomic_DNA"/>
</dbReference>
<protein>
    <submittedName>
        <fullName evidence="1">Uncharacterized protein</fullName>
    </submittedName>
</protein>
<reference evidence="1 2" key="1">
    <citation type="submission" date="2020-08" db="EMBL/GenBank/DDBJ databases">
        <title>Genomic Encyclopedia of Type Strains, Phase III (KMG-III): the genomes of soil and plant-associated and newly described type strains.</title>
        <authorList>
            <person name="Whitman W."/>
        </authorList>
    </citation>
    <scope>NUCLEOTIDE SEQUENCE [LARGE SCALE GENOMIC DNA]</scope>
    <source>
        <strain evidence="1 2">CECT 4113</strain>
    </source>
</reference>
<comment type="caution">
    <text evidence="1">The sequence shown here is derived from an EMBL/GenBank/DDBJ whole genome shotgun (WGS) entry which is preliminary data.</text>
</comment>
<proteinExistence type="predicted"/>
<sequence length="35" mass="3759">MGSTDSNTKGGFLWHGCEIAAQFAKEMLDILNAAM</sequence>
<organism evidence="1 2">
    <name type="scientific">Rhizobium pisi</name>
    <dbReference type="NCBI Taxonomy" id="574561"/>
    <lineage>
        <taxon>Bacteria</taxon>
        <taxon>Pseudomonadati</taxon>
        <taxon>Pseudomonadota</taxon>
        <taxon>Alphaproteobacteria</taxon>
        <taxon>Hyphomicrobiales</taxon>
        <taxon>Rhizobiaceae</taxon>
        <taxon>Rhizobium/Agrobacterium group</taxon>
        <taxon>Rhizobium</taxon>
    </lineage>
</organism>
<evidence type="ECO:0000313" key="1">
    <source>
        <dbReference type="EMBL" id="MBB3138341.1"/>
    </source>
</evidence>